<name>D3PBC4_DEFDS</name>
<dbReference type="HOGENOM" id="CLU_2394829_0_0_0"/>
<dbReference type="EMBL" id="AP011529">
    <property type="protein sequence ID" value="BAI79897.1"/>
    <property type="molecule type" value="Genomic_DNA"/>
</dbReference>
<dbReference type="RefSeq" id="WP_013007145.1">
    <property type="nucleotide sequence ID" value="NC_013939.1"/>
</dbReference>
<reference evidence="1 2" key="1">
    <citation type="journal article" date="2010" name="DNA Res.">
        <title>Bacterial lifestyle in a deep-sea hydrothermal vent chimney revealed by the genome sequence of the thermophilic bacterium Deferribacter desulfuricans SSM1.</title>
        <authorList>
            <person name="Takaki Y."/>
            <person name="Shimamura S."/>
            <person name="Nakagawa S."/>
            <person name="Fukuhara Y."/>
            <person name="Horikawa H."/>
            <person name="Ankai A."/>
            <person name="Harada T."/>
            <person name="Hosoyama A."/>
            <person name="Oguchi A."/>
            <person name="Fukui S."/>
            <person name="Fujita N."/>
            <person name="Takami H."/>
            <person name="Takai K."/>
        </authorList>
    </citation>
    <scope>NUCLEOTIDE SEQUENCE [LARGE SCALE GENOMIC DNA]</scope>
    <source>
        <strain evidence="2">DSM 14783 / JCM 11476 / NBRC 101012 / SSM1</strain>
    </source>
</reference>
<dbReference type="STRING" id="639282.DEFDS_0403"/>
<dbReference type="KEGG" id="ddf:DEFDS_0403"/>
<dbReference type="Proteomes" id="UP000001520">
    <property type="component" value="Chromosome"/>
</dbReference>
<organism evidence="1 2">
    <name type="scientific">Deferribacter desulfuricans (strain DSM 14783 / JCM 11476 / NBRC 101012 / SSM1)</name>
    <dbReference type="NCBI Taxonomy" id="639282"/>
    <lineage>
        <taxon>Bacteria</taxon>
        <taxon>Pseudomonadati</taxon>
        <taxon>Deferribacterota</taxon>
        <taxon>Deferribacteres</taxon>
        <taxon>Deferribacterales</taxon>
        <taxon>Deferribacteraceae</taxon>
        <taxon>Deferribacter</taxon>
    </lineage>
</organism>
<evidence type="ECO:0000313" key="2">
    <source>
        <dbReference type="Proteomes" id="UP000001520"/>
    </source>
</evidence>
<proteinExistence type="predicted"/>
<keyword evidence="2" id="KW-1185">Reference proteome</keyword>
<gene>
    <name evidence="1" type="ordered locus">DEFDS_0403</name>
</gene>
<accession>D3PBC4</accession>
<evidence type="ECO:0000313" key="1">
    <source>
        <dbReference type="EMBL" id="BAI79897.1"/>
    </source>
</evidence>
<dbReference type="OrthoDB" id="9859841at2"/>
<dbReference type="AlphaFoldDB" id="D3PBC4"/>
<protein>
    <submittedName>
        <fullName evidence="1">Uncharacterized protein</fullName>
    </submittedName>
</protein>
<sequence>MEQKSNKSKFIMKALIGFGLLSLYIIFCANLSIGKAEEEALKKDKEVCENSFKMDILDDYTNLRKQLESDGKITQSEFVVLKMKLEECYKDEI</sequence>